<keyword evidence="2" id="KW-1185">Reference proteome</keyword>
<dbReference type="EMBL" id="MU006705">
    <property type="protein sequence ID" value="KAF2631284.1"/>
    <property type="molecule type" value="Genomic_DNA"/>
</dbReference>
<accession>A0ACB6SDF2</accession>
<evidence type="ECO:0000313" key="1">
    <source>
        <dbReference type="EMBL" id="KAF2631284.1"/>
    </source>
</evidence>
<sequence>MPSKVDKTPEQKLQERQMTKMADIVTKIQSTAPTMIKLSNGKECEIESDLIIRMYTGAKYSTTDWTKLSHLYLSVRAPRAVVSVGPAATLPALKDGETGFWIREVYTEPNRLQWCVTVCKPSSKVVTTYAVGFVTCERSDLSAIASTIGTLPHMLSTVFHQETADKGTHHVHFQDALLFDMLIEAEAAAAAQPSKRRRPLRERLAQQNVKEEP</sequence>
<evidence type="ECO:0000313" key="2">
    <source>
        <dbReference type="Proteomes" id="UP000799754"/>
    </source>
</evidence>
<dbReference type="Proteomes" id="UP000799754">
    <property type="component" value="Unassembled WGS sequence"/>
</dbReference>
<gene>
    <name evidence="1" type="ORF">BU25DRAFT_418883</name>
</gene>
<proteinExistence type="predicted"/>
<protein>
    <submittedName>
        <fullName evidence="1">Uncharacterized protein</fullName>
    </submittedName>
</protein>
<comment type="caution">
    <text evidence="1">The sequence shown here is derived from an EMBL/GenBank/DDBJ whole genome shotgun (WGS) entry which is preliminary data.</text>
</comment>
<reference evidence="1" key="1">
    <citation type="journal article" date="2020" name="Stud. Mycol.">
        <title>101 Dothideomycetes genomes: a test case for predicting lifestyles and emergence of pathogens.</title>
        <authorList>
            <person name="Haridas S."/>
            <person name="Albert R."/>
            <person name="Binder M."/>
            <person name="Bloem J."/>
            <person name="Labutti K."/>
            <person name="Salamov A."/>
            <person name="Andreopoulos B."/>
            <person name="Baker S."/>
            <person name="Barry K."/>
            <person name="Bills G."/>
            <person name="Bluhm B."/>
            <person name="Cannon C."/>
            <person name="Castanera R."/>
            <person name="Culley D."/>
            <person name="Daum C."/>
            <person name="Ezra D."/>
            <person name="Gonzalez J."/>
            <person name="Henrissat B."/>
            <person name="Kuo A."/>
            <person name="Liang C."/>
            <person name="Lipzen A."/>
            <person name="Lutzoni F."/>
            <person name="Magnuson J."/>
            <person name="Mondo S."/>
            <person name="Nolan M."/>
            <person name="Ohm R."/>
            <person name="Pangilinan J."/>
            <person name="Park H.-J."/>
            <person name="Ramirez L."/>
            <person name="Alfaro M."/>
            <person name="Sun H."/>
            <person name="Tritt A."/>
            <person name="Yoshinaga Y."/>
            <person name="Zwiers L.-H."/>
            <person name="Turgeon B."/>
            <person name="Goodwin S."/>
            <person name="Spatafora J."/>
            <person name="Crous P."/>
            <person name="Grigoriev I."/>
        </authorList>
    </citation>
    <scope>NUCLEOTIDE SEQUENCE</scope>
    <source>
        <strain evidence="1">CBS 525.71</strain>
    </source>
</reference>
<name>A0ACB6SDF2_9PLEO</name>
<organism evidence="1 2">
    <name type="scientific">Macroventuria anomochaeta</name>
    <dbReference type="NCBI Taxonomy" id="301207"/>
    <lineage>
        <taxon>Eukaryota</taxon>
        <taxon>Fungi</taxon>
        <taxon>Dikarya</taxon>
        <taxon>Ascomycota</taxon>
        <taxon>Pezizomycotina</taxon>
        <taxon>Dothideomycetes</taxon>
        <taxon>Pleosporomycetidae</taxon>
        <taxon>Pleosporales</taxon>
        <taxon>Pleosporineae</taxon>
        <taxon>Didymellaceae</taxon>
        <taxon>Macroventuria</taxon>
    </lineage>
</organism>